<dbReference type="AlphaFoldDB" id="A0A5K1TWM3"/>
<feature type="domain" description="TLDc" evidence="3">
    <location>
        <begin position="417"/>
        <end position="506"/>
    </location>
</feature>
<dbReference type="EMBL" id="BDEQ01000001">
    <property type="protein sequence ID" value="GAT92733.1"/>
    <property type="molecule type" value="Genomic_DNA"/>
</dbReference>
<dbReference type="VEuPathDB" id="AmoebaDB:EHI_186320"/>
<proteinExistence type="predicted"/>
<organism evidence="4 5">
    <name type="scientific">Entamoeba histolytica</name>
    <dbReference type="NCBI Taxonomy" id="5759"/>
    <lineage>
        <taxon>Eukaryota</taxon>
        <taxon>Amoebozoa</taxon>
        <taxon>Evosea</taxon>
        <taxon>Archamoebae</taxon>
        <taxon>Mastigamoebida</taxon>
        <taxon>Entamoebidae</taxon>
        <taxon>Entamoeba</taxon>
    </lineage>
</organism>
<feature type="coiled-coil region" evidence="1">
    <location>
        <begin position="365"/>
        <end position="415"/>
    </location>
</feature>
<feature type="region of interest" description="Disordered" evidence="2">
    <location>
        <begin position="1"/>
        <end position="55"/>
    </location>
</feature>
<protein>
    <recommendedName>
        <fullName evidence="3">TLDc domain-containing protein</fullName>
    </recommendedName>
</protein>
<dbReference type="OMA" id="RICCESS"/>
<feature type="compositionally biased region" description="Basic and acidic residues" evidence="2">
    <location>
        <begin position="222"/>
        <end position="245"/>
    </location>
</feature>
<keyword evidence="1" id="KW-0175">Coiled coil</keyword>
<evidence type="ECO:0000313" key="5">
    <source>
        <dbReference type="Proteomes" id="UP000078387"/>
    </source>
</evidence>
<dbReference type="VEuPathDB" id="AmoebaDB:EHI8A_121480"/>
<dbReference type="InterPro" id="IPR006571">
    <property type="entry name" value="TLDc_dom"/>
</dbReference>
<evidence type="ECO:0000256" key="2">
    <source>
        <dbReference type="SAM" id="MobiDB-lite"/>
    </source>
</evidence>
<evidence type="ECO:0000256" key="1">
    <source>
        <dbReference type="SAM" id="Coils"/>
    </source>
</evidence>
<feature type="region of interest" description="Disordered" evidence="2">
    <location>
        <begin position="216"/>
        <end position="246"/>
    </location>
</feature>
<comment type="caution">
    <text evidence="4">The sequence shown here is derived from an EMBL/GenBank/DDBJ whole genome shotgun (WGS) entry which is preliminary data.</text>
</comment>
<name>A0A5K1TWM3_ENTHI</name>
<evidence type="ECO:0000259" key="3">
    <source>
        <dbReference type="Pfam" id="PF07534"/>
    </source>
</evidence>
<gene>
    <name evidence="4" type="ORF">CL6EHI_186320</name>
</gene>
<sequence>MTNRIGESKHFILPKPQKMKDTDVTNPIPITTPVDIKNEYKNDSPQPVIKEMSSDNQLRGFDKKFILTEKSDNENVCSNTTAVSDQNKQRLSEDCVNKKTDEQKLIQDENFHQETSSLNQSTSLINNSESNEFCFGSSESDDESCEIVMDNQIIVEGKQKEKKFQQISLSDFKEKDCGEGIGFELGYGMDSEDEIEGENEALKTLPKKCLEAPQTPVIQDDNAFKNKSQEEQKSSEFDFGSDNHESSNSCIFNESISRSESRGSVLNSCEIKEGIEFDSPIKNEEKTGKVVKLWQPSLSDFKEKVKEDKNSLVIGKKERLSDKIEDSNVVVTKPISIKSESYKSNKLEPRESFIVRTDKKTSSNIDSKTKEALEIQERLKLEQQQWLKKKEEEEKRVLEDQLNSLEITKEENLNKGIIKSFIPSLQQWTGMQKYDVIYNSKLDGFKKERINNHICLKKHVMVLVFTTDGNVFGCYNSKRLPAPSCEGFVMDDPQHFIFTLKNPLSIPPTKFVKKSIFGPSVGINFNGYKSVDGEDVLLTCRWFFYIREKDSSISSSFSSIYNDIIGKEYFVFTGTTVVKVERVIALEWKKDSI</sequence>
<feature type="compositionally biased region" description="Basic and acidic residues" evidence="2">
    <location>
        <begin position="1"/>
        <end position="10"/>
    </location>
</feature>
<dbReference type="VEuPathDB" id="AmoebaDB:EHI5A_151340"/>
<dbReference type="VEuPathDB" id="AmoebaDB:EHI7A_112450"/>
<dbReference type="Pfam" id="PF07534">
    <property type="entry name" value="TLD"/>
    <property type="match status" value="1"/>
</dbReference>
<dbReference type="Proteomes" id="UP000078387">
    <property type="component" value="Unassembled WGS sequence"/>
</dbReference>
<dbReference type="VEuPathDB" id="AmoebaDB:KM1_191810"/>
<accession>A0A5K1TWM3</accession>
<evidence type="ECO:0000313" key="4">
    <source>
        <dbReference type="EMBL" id="GAT92733.1"/>
    </source>
</evidence>
<reference evidence="4 5" key="1">
    <citation type="submission" date="2016-05" db="EMBL/GenBank/DDBJ databases">
        <title>First whole genome sequencing of Entamoeba histolytica HM1:IMSS-clone-6.</title>
        <authorList>
            <person name="Mukherjee Avik.K."/>
            <person name="Izumyama S."/>
            <person name="Nakada-Tsukui K."/>
            <person name="Nozaki T."/>
        </authorList>
    </citation>
    <scope>NUCLEOTIDE SEQUENCE [LARGE SCALE GENOMIC DNA]</scope>
    <source>
        <strain evidence="4 5">HM1:IMSS clone 6</strain>
    </source>
</reference>